<dbReference type="eggNOG" id="ENOG502Z84M">
    <property type="taxonomic scope" value="Bacteria"/>
</dbReference>
<keyword evidence="1" id="KW-0472">Membrane</keyword>
<gene>
    <name evidence="2" type="ORF">CG50_15155</name>
</gene>
<organism evidence="2 3">
    <name type="scientific">Paenirhodobacter enshiensis</name>
    <dbReference type="NCBI Taxonomy" id="1105367"/>
    <lineage>
        <taxon>Bacteria</taxon>
        <taxon>Pseudomonadati</taxon>
        <taxon>Pseudomonadota</taxon>
        <taxon>Alphaproteobacteria</taxon>
        <taxon>Rhodobacterales</taxon>
        <taxon>Rhodobacter group</taxon>
        <taxon>Paenirhodobacter</taxon>
    </lineage>
</organism>
<feature type="transmembrane region" description="Helical" evidence="1">
    <location>
        <begin position="46"/>
        <end position="68"/>
    </location>
</feature>
<comment type="caution">
    <text evidence="2">The sequence shown here is derived from an EMBL/GenBank/DDBJ whole genome shotgun (WGS) entry which is preliminary data.</text>
</comment>
<dbReference type="STRING" id="1105367.CG50_15155"/>
<keyword evidence="1" id="KW-0812">Transmembrane</keyword>
<keyword evidence="1" id="KW-1133">Transmembrane helix</keyword>
<evidence type="ECO:0000313" key="3">
    <source>
        <dbReference type="Proteomes" id="UP000028824"/>
    </source>
</evidence>
<evidence type="ECO:0000256" key="1">
    <source>
        <dbReference type="SAM" id="Phobius"/>
    </source>
</evidence>
<dbReference type="EMBL" id="JFZB01000007">
    <property type="protein sequence ID" value="KFI28220.1"/>
    <property type="molecule type" value="Genomic_DNA"/>
</dbReference>
<keyword evidence="3" id="KW-1185">Reference proteome</keyword>
<dbReference type="Proteomes" id="UP000028824">
    <property type="component" value="Unassembled WGS sequence"/>
</dbReference>
<reference evidence="2 3" key="1">
    <citation type="submission" date="2014-03" db="EMBL/GenBank/DDBJ databases">
        <title>Genome of Paenirhodobacter enshiensis DW2-9.</title>
        <authorList>
            <person name="Wang D."/>
            <person name="Wang G."/>
        </authorList>
    </citation>
    <scope>NUCLEOTIDE SEQUENCE [LARGE SCALE GENOMIC DNA]</scope>
    <source>
        <strain evidence="2 3">DW2-9</strain>
    </source>
</reference>
<evidence type="ECO:0000313" key="2">
    <source>
        <dbReference type="EMBL" id="KFI28220.1"/>
    </source>
</evidence>
<sequence length="318" mass="34516">MPVRRTFDRGLIGTTEWIALGASVIWLVLSLMFWAGGSGSDTRGGVSATLLAVLGIVLPIVMIWVAAVTARTAHELRSEAHDLKTAVEAMRAAWISQQQSRAGQTIERKLDEVAQVARQTENAVTTIAGRRDAMPRPGPAARGRADEQPSLALGPTAEDAATPVSAVDFVRALNFPDSAEDRDGIRALRNALADPSAARLIRAAQDVLNLLAQDAIFMDDLTPSGTRVDLWRRFAQGERGPEITAIGAVSDRSSQLLAASRMRSDTIFRDAVHHFLRQFDKTFASFEKSATDAEVHALAQTRTARAFMLMGRVTQIFD</sequence>
<name>A0A086Y1S0_9RHOB</name>
<accession>A0A086Y1S0</accession>
<dbReference type="AlphaFoldDB" id="A0A086Y1S0"/>
<protein>
    <submittedName>
        <fullName evidence="2">Uncharacterized protein</fullName>
    </submittedName>
</protein>
<proteinExistence type="predicted"/>
<feature type="transmembrane region" description="Helical" evidence="1">
    <location>
        <begin position="12"/>
        <end position="34"/>
    </location>
</feature>